<keyword evidence="1" id="KW-1133">Transmembrane helix</keyword>
<sequence>MGKGPLTIHGGRRLVPREHVAVAAIILFSITLVASAASLTRHLLHHRFHAVPTSLCMLALALLRMTVACTELDRDPFHRPRTVDLAIALLDAMSLVLVMGMLVSHFLSHFAFHAGRPPTSGVAYRVDETDNDPVYAVEGEEPKDPREPVWQRFKRLAAVAVAMVLAVPVYVAGAVVALGLEAQARRPELLQAGVMLFAAVGLLVVWCLVRPPDERGRVSPRLVVLYVAVTAVRLIWSLTSPWFLWDQRATFNPFRDNRASTLMHMGMVLVTEFLLSLLCCWYPGIQGRLKEHGQMRQ</sequence>
<feature type="transmembrane region" description="Helical" evidence="1">
    <location>
        <begin position="156"/>
        <end position="177"/>
    </location>
</feature>
<keyword evidence="1" id="KW-0472">Membrane</keyword>
<keyword evidence="3" id="KW-1185">Reference proteome</keyword>
<comment type="caution">
    <text evidence="2">The sequence shown here is derived from an EMBL/GenBank/DDBJ whole genome shotgun (WGS) entry which is preliminary data.</text>
</comment>
<organism evidence="2 3">
    <name type="scientific">Remersonia thermophila</name>
    <dbReference type="NCBI Taxonomy" id="72144"/>
    <lineage>
        <taxon>Eukaryota</taxon>
        <taxon>Fungi</taxon>
        <taxon>Dikarya</taxon>
        <taxon>Ascomycota</taxon>
        <taxon>Pezizomycotina</taxon>
        <taxon>Sordariomycetes</taxon>
        <taxon>Sordariomycetidae</taxon>
        <taxon>Sordariales</taxon>
        <taxon>Sordariales incertae sedis</taxon>
        <taxon>Remersonia</taxon>
    </lineage>
</organism>
<feature type="transmembrane region" description="Helical" evidence="1">
    <location>
        <begin position="221"/>
        <end position="245"/>
    </location>
</feature>
<dbReference type="EMBL" id="JAZGUE010000005">
    <property type="protein sequence ID" value="KAL2266742.1"/>
    <property type="molecule type" value="Genomic_DNA"/>
</dbReference>
<feature type="transmembrane region" description="Helical" evidence="1">
    <location>
        <begin position="85"/>
        <end position="107"/>
    </location>
</feature>
<reference evidence="2 3" key="1">
    <citation type="journal article" date="2024" name="Commun. Biol.">
        <title>Comparative genomic analysis of thermophilic fungi reveals convergent evolutionary adaptations and gene losses.</title>
        <authorList>
            <person name="Steindorff A.S."/>
            <person name="Aguilar-Pontes M.V."/>
            <person name="Robinson A.J."/>
            <person name="Andreopoulos B."/>
            <person name="LaButti K."/>
            <person name="Kuo A."/>
            <person name="Mondo S."/>
            <person name="Riley R."/>
            <person name="Otillar R."/>
            <person name="Haridas S."/>
            <person name="Lipzen A."/>
            <person name="Grimwood J."/>
            <person name="Schmutz J."/>
            <person name="Clum A."/>
            <person name="Reid I.D."/>
            <person name="Moisan M.C."/>
            <person name="Butler G."/>
            <person name="Nguyen T.T.M."/>
            <person name="Dewar K."/>
            <person name="Conant G."/>
            <person name="Drula E."/>
            <person name="Henrissat B."/>
            <person name="Hansel C."/>
            <person name="Singer S."/>
            <person name="Hutchinson M.I."/>
            <person name="de Vries R.P."/>
            <person name="Natvig D.O."/>
            <person name="Powell A.J."/>
            <person name="Tsang A."/>
            <person name="Grigoriev I.V."/>
        </authorList>
    </citation>
    <scope>NUCLEOTIDE SEQUENCE [LARGE SCALE GENOMIC DNA]</scope>
    <source>
        <strain evidence="2 3">ATCC 22073</strain>
    </source>
</reference>
<feature type="transmembrane region" description="Helical" evidence="1">
    <location>
        <begin position="20"/>
        <end position="40"/>
    </location>
</feature>
<keyword evidence="1" id="KW-0812">Transmembrane</keyword>
<dbReference type="Proteomes" id="UP001600064">
    <property type="component" value="Unassembled WGS sequence"/>
</dbReference>
<protein>
    <submittedName>
        <fullName evidence="2">Uncharacterized protein</fullName>
    </submittedName>
</protein>
<name>A0ABR4D900_9PEZI</name>
<feature type="transmembrane region" description="Helical" evidence="1">
    <location>
        <begin position="189"/>
        <end position="209"/>
    </location>
</feature>
<feature type="transmembrane region" description="Helical" evidence="1">
    <location>
        <begin position="265"/>
        <end position="285"/>
    </location>
</feature>
<dbReference type="RefSeq" id="XP_070865469.1">
    <property type="nucleotide sequence ID" value="XM_071012767.1"/>
</dbReference>
<proteinExistence type="predicted"/>
<evidence type="ECO:0000313" key="3">
    <source>
        <dbReference type="Proteomes" id="UP001600064"/>
    </source>
</evidence>
<accession>A0ABR4D900</accession>
<evidence type="ECO:0000256" key="1">
    <source>
        <dbReference type="SAM" id="Phobius"/>
    </source>
</evidence>
<dbReference type="GeneID" id="98127411"/>
<gene>
    <name evidence="2" type="ORF">VTJ83DRAFT_6094</name>
</gene>
<evidence type="ECO:0000313" key="2">
    <source>
        <dbReference type="EMBL" id="KAL2266742.1"/>
    </source>
</evidence>
<feature type="transmembrane region" description="Helical" evidence="1">
    <location>
        <begin position="47"/>
        <end position="65"/>
    </location>
</feature>